<dbReference type="AlphaFoldDB" id="A0A9D1W405"/>
<keyword evidence="1" id="KW-0472">Membrane</keyword>
<comment type="caution">
    <text evidence="2">The sequence shown here is derived from an EMBL/GenBank/DDBJ whole genome shotgun (WGS) entry which is preliminary data.</text>
</comment>
<feature type="transmembrane region" description="Helical" evidence="1">
    <location>
        <begin position="53"/>
        <end position="86"/>
    </location>
</feature>
<organism evidence="2 3">
    <name type="scientific">Candidatus Lachnoclostridium stercoripullorum</name>
    <dbReference type="NCBI Taxonomy" id="2838635"/>
    <lineage>
        <taxon>Bacteria</taxon>
        <taxon>Bacillati</taxon>
        <taxon>Bacillota</taxon>
        <taxon>Clostridia</taxon>
        <taxon>Lachnospirales</taxon>
        <taxon>Lachnospiraceae</taxon>
    </lineage>
</organism>
<dbReference type="Pfam" id="PF06177">
    <property type="entry name" value="QueT"/>
    <property type="match status" value="1"/>
</dbReference>
<dbReference type="PANTHER" id="PTHR40044:SF1">
    <property type="entry name" value="INTEGRAL MEMBRANE PROTEIN"/>
    <property type="match status" value="1"/>
</dbReference>
<evidence type="ECO:0000256" key="1">
    <source>
        <dbReference type="SAM" id="Phobius"/>
    </source>
</evidence>
<dbReference type="InterPro" id="IPR010387">
    <property type="entry name" value="QueT"/>
</dbReference>
<gene>
    <name evidence="2" type="ORF">IAA28_04765</name>
</gene>
<keyword evidence="1" id="KW-1133">Transmembrane helix</keyword>
<evidence type="ECO:0000313" key="3">
    <source>
        <dbReference type="Proteomes" id="UP000886780"/>
    </source>
</evidence>
<keyword evidence="1" id="KW-0812">Transmembrane</keyword>
<sequence>MRRETRSVYQLTSAAAIAAVYVALTLMFLPIAYGPISFRISELLCILPYFTPAAVPGLTVGCLLANFLAGAAPMDVVFGSLATLAGAWGSYRLRKHRWLVWLPPVIANTLVIPWVLRFAYGNDEFMPVLTATIFLSEAIAVGLLGNALMLALEKYKRQIFRGSLAR</sequence>
<dbReference type="PANTHER" id="PTHR40044">
    <property type="entry name" value="INTEGRAL MEMBRANE PROTEIN-RELATED"/>
    <property type="match status" value="1"/>
</dbReference>
<reference evidence="2" key="1">
    <citation type="journal article" date="2021" name="PeerJ">
        <title>Extensive microbial diversity within the chicken gut microbiome revealed by metagenomics and culture.</title>
        <authorList>
            <person name="Gilroy R."/>
            <person name="Ravi A."/>
            <person name="Getino M."/>
            <person name="Pursley I."/>
            <person name="Horton D.L."/>
            <person name="Alikhan N.F."/>
            <person name="Baker D."/>
            <person name="Gharbi K."/>
            <person name="Hall N."/>
            <person name="Watson M."/>
            <person name="Adriaenssens E.M."/>
            <person name="Foster-Nyarko E."/>
            <person name="Jarju S."/>
            <person name="Secka A."/>
            <person name="Antonio M."/>
            <person name="Oren A."/>
            <person name="Chaudhuri R.R."/>
            <person name="La Ragione R."/>
            <person name="Hildebrand F."/>
            <person name="Pallen M.J."/>
        </authorList>
    </citation>
    <scope>NUCLEOTIDE SEQUENCE</scope>
    <source>
        <strain evidence="2">ChiGjej4B4-12881</strain>
    </source>
</reference>
<evidence type="ECO:0000313" key="2">
    <source>
        <dbReference type="EMBL" id="HIX52098.1"/>
    </source>
</evidence>
<feature type="transmembrane region" description="Helical" evidence="1">
    <location>
        <begin position="12"/>
        <end position="33"/>
    </location>
</feature>
<name>A0A9D1W405_9FIRM</name>
<feature type="transmembrane region" description="Helical" evidence="1">
    <location>
        <begin position="128"/>
        <end position="152"/>
    </location>
</feature>
<feature type="transmembrane region" description="Helical" evidence="1">
    <location>
        <begin position="98"/>
        <end position="116"/>
    </location>
</feature>
<dbReference type="PIRSF" id="PIRSF031501">
    <property type="entry name" value="QueT"/>
    <property type="match status" value="1"/>
</dbReference>
<accession>A0A9D1W405</accession>
<dbReference type="Proteomes" id="UP000886780">
    <property type="component" value="Unassembled WGS sequence"/>
</dbReference>
<protein>
    <submittedName>
        <fullName evidence="2">QueT transporter family protein</fullName>
    </submittedName>
</protein>
<proteinExistence type="predicted"/>
<dbReference type="EMBL" id="DXEU01000082">
    <property type="protein sequence ID" value="HIX52098.1"/>
    <property type="molecule type" value="Genomic_DNA"/>
</dbReference>
<reference evidence="2" key="2">
    <citation type="submission" date="2021-04" db="EMBL/GenBank/DDBJ databases">
        <authorList>
            <person name="Gilroy R."/>
        </authorList>
    </citation>
    <scope>NUCLEOTIDE SEQUENCE</scope>
    <source>
        <strain evidence="2">ChiGjej4B4-12881</strain>
    </source>
</reference>